<dbReference type="InterPro" id="IPR050117">
    <property type="entry name" value="MAPK"/>
</dbReference>
<reference evidence="5" key="2">
    <citation type="journal article" date="2023" name="IMA Fungus">
        <title>Comparative genomic study of the Penicillium genus elucidates a diverse pangenome and 15 lateral gene transfer events.</title>
        <authorList>
            <person name="Petersen C."/>
            <person name="Sorensen T."/>
            <person name="Nielsen M.R."/>
            <person name="Sondergaard T.E."/>
            <person name="Sorensen J.L."/>
            <person name="Fitzpatrick D.A."/>
            <person name="Frisvad J.C."/>
            <person name="Nielsen K.L."/>
        </authorList>
    </citation>
    <scope>NUCLEOTIDE SEQUENCE</scope>
    <source>
        <strain evidence="5">IBT 21917</strain>
    </source>
</reference>
<dbReference type="GO" id="GO:0004674">
    <property type="term" value="F:protein serine/threonine kinase activity"/>
    <property type="evidence" value="ECO:0007669"/>
    <property type="project" value="UniProtKB-KW"/>
</dbReference>
<evidence type="ECO:0000259" key="4">
    <source>
        <dbReference type="PROSITE" id="PS50011"/>
    </source>
</evidence>
<evidence type="ECO:0000256" key="2">
    <source>
        <dbReference type="ARBA" id="ARBA00022741"/>
    </source>
</evidence>
<keyword evidence="5" id="KW-0418">Kinase</keyword>
<dbReference type="AlphaFoldDB" id="A0A9W9LFS5"/>
<keyword evidence="1" id="KW-0723">Serine/threonine-protein kinase</keyword>
<keyword evidence="5" id="KW-0808">Transferase</keyword>
<keyword evidence="2" id="KW-0547">Nucleotide-binding</keyword>
<feature type="domain" description="Protein kinase" evidence="4">
    <location>
        <begin position="1"/>
        <end position="330"/>
    </location>
</feature>
<dbReference type="InterPro" id="IPR011009">
    <property type="entry name" value="Kinase-like_dom_sf"/>
</dbReference>
<protein>
    <submittedName>
        <fullName evidence="5">Kinase-like protein</fullName>
    </submittedName>
</protein>
<proteinExistence type="predicted"/>
<dbReference type="InterPro" id="IPR000719">
    <property type="entry name" value="Prot_kinase_dom"/>
</dbReference>
<dbReference type="Proteomes" id="UP001146351">
    <property type="component" value="Unassembled WGS sequence"/>
</dbReference>
<dbReference type="PROSITE" id="PS50011">
    <property type="entry name" value="PROTEIN_KINASE_DOM"/>
    <property type="match status" value="1"/>
</dbReference>
<name>A0A9W9LFS5_9EURO</name>
<dbReference type="PANTHER" id="PTHR24055">
    <property type="entry name" value="MITOGEN-ACTIVATED PROTEIN KINASE"/>
    <property type="match status" value="1"/>
</dbReference>
<evidence type="ECO:0000313" key="5">
    <source>
        <dbReference type="EMBL" id="KAJ5152450.1"/>
    </source>
</evidence>
<comment type="caution">
    <text evidence="5">The sequence shown here is derived from an EMBL/GenBank/DDBJ whole genome shotgun (WGS) entry which is preliminary data.</text>
</comment>
<keyword evidence="6" id="KW-1185">Reference proteome</keyword>
<dbReference type="SUPFAM" id="SSF56112">
    <property type="entry name" value="Protein kinase-like (PK-like)"/>
    <property type="match status" value="1"/>
</dbReference>
<dbReference type="Gene3D" id="1.10.510.10">
    <property type="entry name" value="Transferase(Phosphotransferase) domain 1"/>
    <property type="match status" value="1"/>
</dbReference>
<dbReference type="EMBL" id="JAPQKO010000007">
    <property type="protein sequence ID" value="KAJ5152450.1"/>
    <property type="molecule type" value="Genomic_DNA"/>
</dbReference>
<dbReference type="GO" id="GO:0005524">
    <property type="term" value="F:ATP binding"/>
    <property type="evidence" value="ECO:0007669"/>
    <property type="project" value="UniProtKB-KW"/>
</dbReference>
<organism evidence="5 6">
    <name type="scientific">Penicillium capsulatum</name>
    <dbReference type="NCBI Taxonomy" id="69766"/>
    <lineage>
        <taxon>Eukaryota</taxon>
        <taxon>Fungi</taxon>
        <taxon>Dikarya</taxon>
        <taxon>Ascomycota</taxon>
        <taxon>Pezizomycotina</taxon>
        <taxon>Eurotiomycetes</taxon>
        <taxon>Eurotiomycetidae</taxon>
        <taxon>Eurotiales</taxon>
        <taxon>Aspergillaceae</taxon>
        <taxon>Penicillium</taxon>
    </lineage>
</organism>
<dbReference type="SMART" id="SM00220">
    <property type="entry name" value="S_TKc"/>
    <property type="match status" value="1"/>
</dbReference>
<dbReference type="OrthoDB" id="5979581at2759"/>
<dbReference type="Pfam" id="PF00069">
    <property type="entry name" value="Pkinase"/>
    <property type="match status" value="1"/>
</dbReference>
<accession>A0A9W9LFS5</accession>
<reference evidence="5" key="1">
    <citation type="submission" date="2022-11" db="EMBL/GenBank/DDBJ databases">
        <authorList>
            <person name="Petersen C."/>
        </authorList>
    </citation>
    <scope>NUCLEOTIDE SEQUENCE</scope>
    <source>
        <strain evidence="5">IBT 21917</strain>
    </source>
</reference>
<evidence type="ECO:0000256" key="1">
    <source>
        <dbReference type="ARBA" id="ARBA00022527"/>
    </source>
</evidence>
<evidence type="ECO:0000313" key="6">
    <source>
        <dbReference type="Proteomes" id="UP001146351"/>
    </source>
</evidence>
<keyword evidence="3" id="KW-0067">ATP-binding</keyword>
<sequence length="333" mass="37917">MSALFCAGQFLKGKLHRYNITRQIQDCIWLASCQTGHSVIIKSVRHFRLENERDVLKQFHGRSPFIRPLVDEIIEPQDPPAIVLKYLDDNLLNASVTKDLSKEEIRYVARRVLEALYVLHKNGFVHTGQYNRTYNLTSKLDSDLAYVKIDIKPNNILVNYRAGTGSIRFTDVQLADLGCTVPATSKYAIDGDLIGAPIWRSPEAQLGIGWNTSSDIWSFGAMLITLIYGGNFFIFKPDVPPEHDEYASKILAKQCQFFGPFPVSYQEIARPDTLSVLMQIMGSLRGKQKPFANISAEEISSEDKKFILKIMKLDPRERPSAQQLLDDEWFRLE</sequence>
<gene>
    <name evidence="5" type="ORF">N7492_009730</name>
</gene>
<evidence type="ECO:0000256" key="3">
    <source>
        <dbReference type="ARBA" id="ARBA00022840"/>
    </source>
</evidence>